<evidence type="ECO:0000313" key="3">
    <source>
        <dbReference type="EMBL" id="ADR20583.1"/>
    </source>
</evidence>
<organism evidence="3 4">
    <name type="scientific">Marivirga tractuosa (strain ATCC 23168 / DSM 4126 / NBRC 15989 / NCIMB 1408 / VKM B-1430 / H-43)</name>
    <name type="common">Microscilla tractuosa</name>
    <name type="synonym">Flexibacter tractuosus</name>
    <dbReference type="NCBI Taxonomy" id="643867"/>
    <lineage>
        <taxon>Bacteria</taxon>
        <taxon>Pseudomonadati</taxon>
        <taxon>Bacteroidota</taxon>
        <taxon>Cytophagia</taxon>
        <taxon>Cytophagales</taxon>
        <taxon>Marivirgaceae</taxon>
        <taxon>Marivirga</taxon>
    </lineage>
</organism>
<dbReference type="KEGG" id="mtt:Ftrac_0579"/>
<dbReference type="STRING" id="643867.Ftrac_0579"/>
<gene>
    <name evidence="3" type="ordered locus">Ftrac_0579</name>
</gene>
<dbReference type="InterPro" id="IPR001296">
    <property type="entry name" value="Glyco_trans_1"/>
</dbReference>
<dbReference type="PANTHER" id="PTHR46401">
    <property type="entry name" value="GLYCOSYLTRANSFERASE WBBK-RELATED"/>
    <property type="match status" value="1"/>
</dbReference>
<feature type="domain" description="Glycosyl transferase family 1" evidence="2">
    <location>
        <begin position="227"/>
        <end position="364"/>
    </location>
</feature>
<protein>
    <submittedName>
        <fullName evidence="3">Glycosyl transferase group 1</fullName>
    </submittedName>
</protein>
<dbReference type="PANTHER" id="PTHR46401:SF2">
    <property type="entry name" value="GLYCOSYLTRANSFERASE WBBK-RELATED"/>
    <property type="match status" value="1"/>
</dbReference>
<reference evidence="3 4" key="1">
    <citation type="journal article" date="2011" name="Stand. Genomic Sci.">
        <title>Complete genome sequence of Marivirga tractuosa type strain (H-43).</title>
        <authorList>
            <person name="Pagani I."/>
            <person name="Chertkov O."/>
            <person name="Lapidus A."/>
            <person name="Lucas S."/>
            <person name="Del Rio T.G."/>
            <person name="Tice H."/>
            <person name="Copeland A."/>
            <person name="Cheng J.F."/>
            <person name="Nolan M."/>
            <person name="Saunders E."/>
            <person name="Pitluck S."/>
            <person name="Held B."/>
            <person name="Goodwin L."/>
            <person name="Liolios K."/>
            <person name="Ovchinikova G."/>
            <person name="Ivanova N."/>
            <person name="Mavromatis K."/>
            <person name="Pati A."/>
            <person name="Chen A."/>
            <person name="Palaniappan K."/>
            <person name="Land M."/>
            <person name="Hauser L."/>
            <person name="Jeffries C.D."/>
            <person name="Detter J.C."/>
            <person name="Han C."/>
            <person name="Tapia R."/>
            <person name="Ngatchou-Djao O.D."/>
            <person name="Rohde M."/>
            <person name="Goker M."/>
            <person name="Spring S."/>
            <person name="Sikorski J."/>
            <person name="Woyke T."/>
            <person name="Bristow J."/>
            <person name="Eisen J.A."/>
            <person name="Markowitz V."/>
            <person name="Hugenholtz P."/>
            <person name="Klenk H.P."/>
            <person name="Kyrpides N.C."/>
        </authorList>
    </citation>
    <scope>NUCLEOTIDE SEQUENCE [LARGE SCALE GENOMIC DNA]</scope>
    <source>
        <strain evidence="4">ATCC 23168 / DSM 4126 / NBRC 15989 / NCIMB 1408 / VKM B-1430 / H-43</strain>
    </source>
</reference>
<dbReference type="AlphaFoldDB" id="E4TQ26"/>
<dbReference type="OrthoDB" id="9806653at2"/>
<dbReference type="RefSeq" id="WP_013452734.1">
    <property type="nucleotide sequence ID" value="NC_014759.1"/>
</dbReference>
<accession>E4TQ26</accession>
<dbReference type="GO" id="GO:0016757">
    <property type="term" value="F:glycosyltransferase activity"/>
    <property type="evidence" value="ECO:0007669"/>
    <property type="project" value="InterPro"/>
</dbReference>
<evidence type="ECO:0000313" key="4">
    <source>
        <dbReference type="Proteomes" id="UP000008720"/>
    </source>
</evidence>
<dbReference type="Proteomes" id="UP000008720">
    <property type="component" value="Chromosome"/>
</dbReference>
<sequence>MKVNSIAFIYDHRYYVNKSDVYSSGPMAAEAWKRYLEVADNLVVMGTLIEEPDTEQIKNLSKSDLPDVEFKSFEYISSLKAFLKNLFFINKKLEKELRKVSAIAARVPGEMPYNAIRISKKHKKPYWVEVVGCPWDAYWNHGSVLGRFIAPFAYLRQKWAVRNADYAVYVTEKFLQKRYPTKGKSIHATNAIIPDMNETALLNKQDLLSKADNKSTCIIGLIGSFNVRYKGHEEIIKALSKVKKDLPPFEIRMVGPGNADWVKKLAIEYNVSEQVKIIGKLKSGAEILNFLDQLHLYVHPSRQEGLPRSVIEAMSRACPVLGATTGGIPELLSSKALHQTGDYNTLSHQLKSFLNSPELLRDQSIRNFKRAKDYQYFKLNDRRKAFFQSIIANVKE</sequence>
<dbReference type="CAZy" id="GT4">
    <property type="family name" value="Glycosyltransferase Family 4"/>
</dbReference>
<dbReference type="GO" id="GO:0009103">
    <property type="term" value="P:lipopolysaccharide biosynthetic process"/>
    <property type="evidence" value="ECO:0007669"/>
    <property type="project" value="TreeGrafter"/>
</dbReference>
<dbReference type="EMBL" id="CP002349">
    <property type="protein sequence ID" value="ADR20583.1"/>
    <property type="molecule type" value="Genomic_DNA"/>
</dbReference>
<dbReference type="Gene3D" id="3.40.50.2000">
    <property type="entry name" value="Glycogen Phosphorylase B"/>
    <property type="match status" value="2"/>
</dbReference>
<dbReference type="HOGENOM" id="CLU_058587_0_0_10"/>
<name>E4TQ26_MARTH</name>
<keyword evidence="4" id="KW-1185">Reference proteome</keyword>
<dbReference type="Pfam" id="PF00534">
    <property type="entry name" value="Glycos_transf_1"/>
    <property type="match status" value="1"/>
</dbReference>
<evidence type="ECO:0000256" key="1">
    <source>
        <dbReference type="ARBA" id="ARBA00022679"/>
    </source>
</evidence>
<dbReference type="SUPFAM" id="SSF53756">
    <property type="entry name" value="UDP-Glycosyltransferase/glycogen phosphorylase"/>
    <property type="match status" value="1"/>
</dbReference>
<evidence type="ECO:0000259" key="2">
    <source>
        <dbReference type="Pfam" id="PF00534"/>
    </source>
</evidence>
<dbReference type="eggNOG" id="COG0438">
    <property type="taxonomic scope" value="Bacteria"/>
</dbReference>
<proteinExistence type="predicted"/>
<dbReference type="CDD" id="cd03801">
    <property type="entry name" value="GT4_PimA-like"/>
    <property type="match status" value="1"/>
</dbReference>
<keyword evidence="1 3" id="KW-0808">Transferase</keyword>